<evidence type="ECO:0000313" key="6">
    <source>
        <dbReference type="EMBL" id="SGZ49275.1"/>
    </source>
</evidence>
<dbReference type="GO" id="GO:0006338">
    <property type="term" value="P:chromatin remodeling"/>
    <property type="evidence" value="ECO:0007669"/>
    <property type="project" value="InterPro"/>
</dbReference>
<evidence type="ECO:0000313" key="9">
    <source>
        <dbReference type="Proteomes" id="UP000182334"/>
    </source>
</evidence>
<feature type="domain" description="Vps72/YL1 C-terminal" evidence="5">
    <location>
        <begin position="78"/>
        <end position="107"/>
    </location>
</feature>
<evidence type="ECO:0000313" key="7">
    <source>
        <dbReference type="EMBL" id="SGZ52996.1"/>
    </source>
</evidence>
<sequence>MSLLGTPKPESNAFELSYITTKEHSFKQNSAKSLNRRYKTGKQLLSDESKYLQTKNLAIDTPTYFSVQAPPSLKPQKHYCDITGLHGKYKSPLNALRFHNVEIYQEVIKNMAPGTDQEYLSLRGANVVLK</sequence>
<proteinExistence type="predicted"/>
<keyword evidence="2" id="KW-0805">Transcription regulation</keyword>
<dbReference type="InterPro" id="IPR029525">
    <property type="entry name" value="INO80C/Ies6"/>
</dbReference>
<keyword evidence="9" id="KW-1185">Reference proteome</keyword>
<evidence type="ECO:0000259" key="5">
    <source>
        <dbReference type="SMART" id="SM00993"/>
    </source>
</evidence>
<dbReference type="AlphaFoldDB" id="A0A1L0DA41"/>
<protein>
    <submittedName>
        <fullName evidence="6">CIC11C00000001990</fullName>
    </submittedName>
    <submittedName>
        <fullName evidence="7">CIC11C00000002497</fullName>
    </submittedName>
</protein>
<dbReference type="STRING" id="45354.A0A1L0DA41"/>
<dbReference type="GO" id="GO:0031011">
    <property type="term" value="C:Ino80 complex"/>
    <property type="evidence" value="ECO:0007669"/>
    <property type="project" value="InterPro"/>
</dbReference>
<reference evidence="8 9" key="1">
    <citation type="submission" date="2016-10" db="EMBL/GenBank/DDBJ databases">
        <authorList>
            <person name="de Groot N.N."/>
        </authorList>
    </citation>
    <scope>NUCLEOTIDE SEQUENCE [LARGE SCALE GENOMIC DNA]</scope>
    <source>
        <strain evidence="6 9">CBS 141442</strain>
        <strain evidence="7 8">PYCC 4715</strain>
    </source>
</reference>
<dbReference type="OrthoDB" id="49520at2759"/>
<comment type="subcellular location">
    <subcellularLocation>
        <location evidence="1">Nucleus</location>
    </subcellularLocation>
</comment>
<dbReference type="SMART" id="SM00993">
    <property type="entry name" value="YL1_C"/>
    <property type="match status" value="1"/>
</dbReference>
<dbReference type="PANTHER" id="PTHR31200:SF1">
    <property type="entry name" value="INO80 COMPLEX SUBUNIT C"/>
    <property type="match status" value="1"/>
</dbReference>
<gene>
    <name evidence="7" type="ORF">SAMEA4029009_CIC11G00000002497</name>
    <name evidence="6" type="ORF">SAMEA4029010_CIC11G00000001990</name>
</gene>
<dbReference type="Proteomes" id="UP000182334">
    <property type="component" value="Chromosome II"/>
</dbReference>
<dbReference type="EMBL" id="LT635757">
    <property type="protein sequence ID" value="SGZ49275.1"/>
    <property type="molecule type" value="Genomic_DNA"/>
</dbReference>
<keyword evidence="4" id="KW-0539">Nucleus</keyword>
<name>A0A1L0DA41_9ASCO</name>
<accession>A0A1L0DA41</accession>
<dbReference type="EMBL" id="LT635766">
    <property type="protein sequence ID" value="SGZ52996.1"/>
    <property type="molecule type" value="Genomic_DNA"/>
</dbReference>
<dbReference type="InterPro" id="IPR013272">
    <property type="entry name" value="Vps72/YL1_C"/>
</dbReference>
<evidence type="ECO:0000256" key="4">
    <source>
        <dbReference type="ARBA" id="ARBA00023242"/>
    </source>
</evidence>
<evidence type="ECO:0000256" key="3">
    <source>
        <dbReference type="ARBA" id="ARBA00023163"/>
    </source>
</evidence>
<evidence type="ECO:0000256" key="1">
    <source>
        <dbReference type="ARBA" id="ARBA00004123"/>
    </source>
</evidence>
<keyword evidence="3" id="KW-0804">Transcription</keyword>
<dbReference type="PANTHER" id="PTHR31200">
    <property type="entry name" value="INO80 COMPLEX SUBUNIT C"/>
    <property type="match status" value="1"/>
</dbReference>
<dbReference type="Proteomes" id="UP000182259">
    <property type="component" value="Chromosome III"/>
</dbReference>
<dbReference type="Pfam" id="PF08265">
    <property type="entry name" value="YL1_C"/>
    <property type="match status" value="1"/>
</dbReference>
<organism evidence="6 9">
    <name type="scientific">Sungouiella intermedia</name>
    <dbReference type="NCBI Taxonomy" id="45354"/>
    <lineage>
        <taxon>Eukaryota</taxon>
        <taxon>Fungi</taxon>
        <taxon>Dikarya</taxon>
        <taxon>Ascomycota</taxon>
        <taxon>Saccharomycotina</taxon>
        <taxon>Pichiomycetes</taxon>
        <taxon>Metschnikowiaceae</taxon>
        <taxon>Sungouiella</taxon>
    </lineage>
</organism>
<evidence type="ECO:0000256" key="2">
    <source>
        <dbReference type="ARBA" id="ARBA00023015"/>
    </source>
</evidence>
<evidence type="ECO:0000313" key="8">
    <source>
        <dbReference type="Proteomes" id="UP000182259"/>
    </source>
</evidence>